<protein>
    <submittedName>
        <fullName evidence="2">Uncharacterized protein</fullName>
    </submittedName>
</protein>
<sequence length="171" mass="18600">MKRLFYSTNDLDDAELISDEVHKQGVDDQHFFVLSRDDKGILSHHLHGGNGFENTSLLATGKRAGVFAFCVLVLAAVIGFAVMDITAQNLLWLALVCGVAFTAAKMLASVVCASFDSYFKDIFNRHLDNGEVIVIIDVTPDQSLKVTSQLKQHSAVSFIAESSNIVSPIPS</sequence>
<evidence type="ECO:0000313" key="2">
    <source>
        <dbReference type="EMBL" id="MBD5769614.1"/>
    </source>
</evidence>
<name>A0ABR8NVW2_9GAMM</name>
<gene>
    <name evidence="2" type="ORF">IF202_00990</name>
</gene>
<feature type="transmembrane region" description="Helical" evidence="1">
    <location>
        <begin position="89"/>
        <end position="115"/>
    </location>
</feature>
<dbReference type="RefSeq" id="WP_191593007.1">
    <property type="nucleotide sequence ID" value="NZ_JACYFC010000001.1"/>
</dbReference>
<proteinExistence type="predicted"/>
<evidence type="ECO:0000313" key="3">
    <source>
        <dbReference type="Proteomes" id="UP000604161"/>
    </source>
</evidence>
<dbReference type="Proteomes" id="UP000604161">
    <property type="component" value="Unassembled WGS sequence"/>
</dbReference>
<keyword evidence="1" id="KW-0812">Transmembrane</keyword>
<accession>A0ABR8NVW2</accession>
<keyword evidence="1" id="KW-1133">Transmembrane helix</keyword>
<keyword evidence="3" id="KW-1185">Reference proteome</keyword>
<reference evidence="2 3" key="1">
    <citation type="submission" date="2020-09" db="EMBL/GenBank/DDBJ databases">
        <title>Marinomonas sp. nov., isolated from the cysticercosis algae of Qingdao, China.</title>
        <authorList>
            <person name="Sun X."/>
        </authorList>
    </citation>
    <scope>NUCLEOTIDE SEQUENCE [LARGE SCALE GENOMIC DNA]</scope>
    <source>
        <strain evidence="2 3">SM2066</strain>
    </source>
</reference>
<keyword evidence="1" id="KW-0472">Membrane</keyword>
<organism evidence="2 3">
    <name type="scientific">Marinomonas colpomeniae</name>
    <dbReference type="NCBI Taxonomy" id="2774408"/>
    <lineage>
        <taxon>Bacteria</taxon>
        <taxon>Pseudomonadati</taxon>
        <taxon>Pseudomonadota</taxon>
        <taxon>Gammaproteobacteria</taxon>
        <taxon>Oceanospirillales</taxon>
        <taxon>Oceanospirillaceae</taxon>
        <taxon>Marinomonas</taxon>
    </lineage>
</organism>
<dbReference type="EMBL" id="JACYFC010000001">
    <property type="protein sequence ID" value="MBD5769614.1"/>
    <property type="molecule type" value="Genomic_DNA"/>
</dbReference>
<evidence type="ECO:0000256" key="1">
    <source>
        <dbReference type="SAM" id="Phobius"/>
    </source>
</evidence>
<comment type="caution">
    <text evidence="2">The sequence shown here is derived from an EMBL/GenBank/DDBJ whole genome shotgun (WGS) entry which is preliminary data.</text>
</comment>
<feature type="transmembrane region" description="Helical" evidence="1">
    <location>
        <begin position="64"/>
        <end position="83"/>
    </location>
</feature>